<feature type="transmembrane region" description="Helical" evidence="2">
    <location>
        <begin position="222"/>
        <end position="240"/>
    </location>
</feature>
<organism evidence="5 6">
    <name type="scientific">Streptomyces halobius</name>
    <dbReference type="NCBI Taxonomy" id="2879846"/>
    <lineage>
        <taxon>Bacteria</taxon>
        <taxon>Bacillati</taxon>
        <taxon>Actinomycetota</taxon>
        <taxon>Actinomycetes</taxon>
        <taxon>Kitasatosporales</taxon>
        <taxon>Streptomycetaceae</taxon>
        <taxon>Streptomyces</taxon>
    </lineage>
</organism>
<dbReference type="PANTHER" id="PTHR30487">
    <property type="entry name" value="TYPE 4 PREPILIN-LIKE PROTEINS LEADER PEPTIDE-PROCESSING ENZYME"/>
    <property type="match status" value="1"/>
</dbReference>
<feature type="chain" id="PRO_5045306684" evidence="3">
    <location>
        <begin position="21"/>
        <end position="242"/>
    </location>
</feature>
<evidence type="ECO:0000313" key="5">
    <source>
        <dbReference type="EMBL" id="UQA97469.1"/>
    </source>
</evidence>
<dbReference type="PANTHER" id="PTHR30487:SF0">
    <property type="entry name" value="PREPILIN LEADER PEPTIDASE_N-METHYLTRANSFERASE-RELATED"/>
    <property type="match status" value="1"/>
</dbReference>
<gene>
    <name evidence="5" type="ORF">K9S39_41500</name>
</gene>
<keyword evidence="6" id="KW-1185">Reference proteome</keyword>
<evidence type="ECO:0000313" key="6">
    <source>
        <dbReference type="Proteomes" id="UP000830115"/>
    </source>
</evidence>
<name>A0ABY4ML96_9ACTN</name>
<feature type="domain" description="Prepilin type IV endopeptidase peptidase" evidence="4">
    <location>
        <begin position="105"/>
        <end position="208"/>
    </location>
</feature>
<keyword evidence="2" id="KW-0472">Membrane</keyword>
<feature type="transmembrane region" description="Helical" evidence="2">
    <location>
        <begin position="78"/>
        <end position="96"/>
    </location>
</feature>
<dbReference type="Proteomes" id="UP000830115">
    <property type="component" value="Chromosome"/>
</dbReference>
<feature type="transmembrane region" description="Helical" evidence="2">
    <location>
        <begin position="123"/>
        <end position="141"/>
    </location>
</feature>
<protein>
    <submittedName>
        <fullName evidence="5">Prepilin peptidase</fullName>
        <ecNumber evidence="5">3.4.23.43</ecNumber>
    </submittedName>
</protein>
<dbReference type="RefSeq" id="WP_248868428.1">
    <property type="nucleotide sequence ID" value="NZ_CP086322.1"/>
</dbReference>
<evidence type="ECO:0000256" key="1">
    <source>
        <dbReference type="ARBA" id="ARBA00005801"/>
    </source>
</evidence>
<dbReference type="Gene3D" id="1.20.120.1220">
    <property type="match status" value="1"/>
</dbReference>
<keyword evidence="2" id="KW-0812">Transmembrane</keyword>
<evidence type="ECO:0000256" key="2">
    <source>
        <dbReference type="SAM" id="Phobius"/>
    </source>
</evidence>
<dbReference type="GO" id="GO:0004190">
    <property type="term" value="F:aspartic-type endopeptidase activity"/>
    <property type="evidence" value="ECO:0007669"/>
    <property type="project" value="UniProtKB-EC"/>
</dbReference>
<keyword evidence="3" id="KW-0732">Signal</keyword>
<proteinExistence type="inferred from homology"/>
<evidence type="ECO:0000259" key="4">
    <source>
        <dbReference type="Pfam" id="PF01478"/>
    </source>
</evidence>
<feature type="transmembrane region" description="Helical" evidence="2">
    <location>
        <begin position="148"/>
        <end position="170"/>
    </location>
</feature>
<keyword evidence="5" id="KW-0378">Hydrolase</keyword>
<dbReference type="Pfam" id="PF01478">
    <property type="entry name" value="Peptidase_A24"/>
    <property type="match status" value="1"/>
</dbReference>
<dbReference type="InterPro" id="IPR050882">
    <property type="entry name" value="Prepilin_peptidase/N-MTase"/>
</dbReference>
<feature type="signal peptide" evidence="3">
    <location>
        <begin position="1"/>
        <end position="20"/>
    </location>
</feature>
<comment type="similarity">
    <text evidence="1">Belongs to the peptidase A24 family.</text>
</comment>
<sequence>MALHQLLAPLLGLVAGSALRPVVVALAVPAGHPPSVTCPACSPLPPPAGGLQALRLLPPDGRCPACRTPLGAAWLPEVTTAAAFAAVAVGGAAGWYAAAQYWLALLGSALLLIDSAVQRLPNALTLPAAIGTLTLLTVAAAHHEHGSLVRALAAAAAAGVLFTLLALGGMGMGDTKLAVSLSALLGWHSWQAAFLGLVVSFLLAAAVAAYLLVARCGTRKSTLAFGPFLIIGTLAAALITST</sequence>
<reference evidence="5" key="1">
    <citation type="submission" date="2021-10" db="EMBL/GenBank/DDBJ databases">
        <title>Streptomyces nigrumlapis sp.nov.,an antimicrobial producing actinobacterium isolated from Black Gobi rocks.</title>
        <authorList>
            <person name="Wen Y."/>
            <person name="Zhang W."/>
            <person name="Liu X.G."/>
        </authorList>
    </citation>
    <scope>NUCLEOTIDE SEQUENCE</scope>
    <source>
        <strain evidence="5">ST13-2-2</strain>
    </source>
</reference>
<evidence type="ECO:0000256" key="3">
    <source>
        <dbReference type="SAM" id="SignalP"/>
    </source>
</evidence>
<feature type="transmembrane region" description="Helical" evidence="2">
    <location>
        <begin position="190"/>
        <end position="213"/>
    </location>
</feature>
<dbReference type="EC" id="3.4.23.43" evidence="5"/>
<keyword evidence="2" id="KW-1133">Transmembrane helix</keyword>
<dbReference type="InterPro" id="IPR000045">
    <property type="entry name" value="Prepilin_IV_endopep_pep"/>
</dbReference>
<accession>A0ABY4ML96</accession>
<dbReference type="EMBL" id="CP086322">
    <property type="protein sequence ID" value="UQA97469.1"/>
    <property type="molecule type" value="Genomic_DNA"/>
</dbReference>